<dbReference type="GO" id="GO:0016887">
    <property type="term" value="F:ATP hydrolysis activity"/>
    <property type="evidence" value="ECO:0007669"/>
    <property type="project" value="InterPro"/>
</dbReference>
<sequence>MYQIFYNLTGRAFQLSVNPQFFYGSTIHKRAISYLRYGLIQGEGFIAITGPVGTGKSMLVQMLISELENDVIATQIGTTQLESSDMLRYIAASYHLTYEGLTKAALLKNLESFLINQTQRGRRVLLIVDEAQDLPSDSLEELRLLSNFQINGKALLQCFLLGQNELRQILALKSMEHLRQRIIAAYHLSPLGREETQGYIEHRLKHVGWSKDPVITHDAYQLIYEHTQGIPRRINIFCERLLLHAYTEELHTINEDAVKSVIKETSLESFTNESTFSN</sequence>
<organism evidence="2 3">
    <name type="scientific">Candidatus Nitrosacidococcus tergens</name>
    <dbReference type="NCBI Taxonomy" id="553981"/>
    <lineage>
        <taxon>Bacteria</taxon>
        <taxon>Pseudomonadati</taxon>
        <taxon>Pseudomonadota</taxon>
        <taxon>Gammaproteobacteria</taxon>
        <taxon>Chromatiales</taxon>
        <taxon>Chromatiaceae</taxon>
        <taxon>Candidatus Nitrosacidococcus</taxon>
    </lineage>
</organism>
<dbReference type="NCBIfam" id="TIGR03015">
    <property type="entry name" value="pepcterm_ATPase"/>
    <property type="match status" value="1"/>
</dbReference>
<dbReference type="KEGG" id="ntg:NSCAC_1363"/>
<evidence type="ECO:0000259" key="1">
    <source>
        <dbReference type="SMART" id="SM00382"/>
    </source>
</evidence>
<evidence type="ECO:0000313" key="3">
    <source>
        <dbReference type="Proteomes" id="UP000516072"/>
    </source>
</evidence>
<dbReference type="InterPro" id="IPR003593">
    <property type="entry name" value="AAA+_ATPase"/>
</dbReference>
<dbReference type="PANTHER" id="PTHR35894:SF1">
    <property type="entry name" value="PHOSPHORIBULOKINASE _ URIDINE KINASE FAMILY"/>
    <property type="match status" value="1"/>
</dbReference>
<reference evidence="2 3" key="1">
    <citation type="submission" date="2020-03" db="EMBL/GenBank/DDBJ databases">
        <authorList>
            <person name="Picone N."/>
        </authorList>
    </citation>
    <scope>NUCLEOTIDE SEQUENCE [LARGE SCALE GENOMIC DNA]</scope>
    <source>
        <strain evidence="2">NSCAC1</strain>
    </source>
</reference>
<dbReference type="SMART" id="SM00382">
    <property type="entry name" value="AAA"/>
    <property type="match status" value="1"/>
</dbReference>
<keyword evidence="3" id="KW-1185">Reference proteome</keyword>
<dbReference type="SUPFAM" id="SSF52540">
    <property type="entry name" value="P-loop containing nucleoside triphosphate hydrolases"/>
    <property type="match status" value="1"/>
</dbReference>
<proteinExistence type="predicted"/>
<dbReference type="InterPro" id="IPR027417">
    <property type="entry name" value="P-loop_NTPase"/>
</dbReference>
<protein>
    <submittedName>
        <fullName evidence="2">Secretion ATPase, PEP-CTERM locus subfamily</fullName>
    </submittedName>
</protein>
<accession>A0A7G1QAV3</accession>
<dbReference type="Gene3D" id="3.40.50.300">
    <property type="entry name" value="P-loop containing nucleotide triphosphate hydrolases"/>
    <property type="match status" value="1"/>
</dbReference>
<dbReference type="InterPro" id="IPR017466">
    <property type="entry name" value="XrtA-assoc_ATPase-like"/>
</dbReference>
<dbReference type="Pfam" id="PF13401">
    <property type="entry name" value="AAA_22"/>
    <property type="match status" value="1"/>
</dbReference>
<dbReference type="PANTHER" id="PTHR35894">
    <property type="entry name" value="GENERAL SECRETION PATHWAY PROTEIN A-RELATED"/>
    <property type="match status" value="1"/>
</dbReference>
<dbReference type="InterPro" id="IPR052026">
    <property type="entry name" value="ExeA_AAA_ATPase_DNA-bind"/>
</dbReference>
<dbReference type="RefSeq" id="WP_197744051.1">
    <property type="nucleotide sequence ID" value="NZ_LR778175.1"/>
</dbReference>
<dbReference type="InterPro" id="IPR049945">
    <property type="entry name" value="AAA_22"/>
</dbReference>
<gene>
    <name evidence="2" type="ORF">NSCAC_1363</name>
</gene>
<name>A0A7G1QAV3_9GAMM</name>
<evidence type="ECO:0000313" key="2">
    <source>
        <dbReference type="EMBL" id="CAB1276821.1"/>
    </source>
</evidence>
<dbReference type="AlphaFoldDB" id="A0A7G1QAV3"/>
<feature type="domain" description="AAA+ ATPase" evidence="1">
    <location>
        <begin position="42"/>
        <end position="206"/>
    </location>
</feature>
<dbReference type="Proteomes" id="UP000516072">
    <property type="component" value="Chromosome"/>
</dbReference>
<dbReference type="EMBL" id="LR778175">
    <property type="protein sequence ID" value="CAB1276821.1"/>
    <property type="molecule type" value="Genomic_DNA"/>
</dbReference>